<name>A0ABT7VGM5_9BACE</name>
<comment type="caution">
    <text evidence="2">The sequence shown here is derived from an EMBL/GenBank/DDBJ whole genome shotgun (WGS) entry which is preliminary data.</text>
</comment>
<keyword evidence="3" id="KW-1185">Reference proteome</keyword>
<accession>A0ABT7VGM5</accession>
<gene>
    <name evidence="2" type="ORF">QUW60_06110</name>
</gene>
<sequence length="127" mass="14798">MDFITILVFMLVMAAVFYQRVTDNIQKKAAKKKTASPHQTFQPVQEKPFVQTEGEYSVPSYISVEEGLKNTSVRKKKERKKRNEMPAERKEQGKEKGNEIHPLPSLKNASEARRAFIYSEIFNRKYD</sequence>
<proteinExistence type="predicted"/>
<evidence type="ECO:0008006" key="4">
    <source>
        <dbReference type="Google" id="ProtNLM"/>
    </source>
</evidence>
<evidence type="ECO:0000313" key="2">
    <source>
        <dbReference type="EMBL" id="MDM8324805.1"/>
    </source>
</evidence>
<dbReference type="RefSeq" id="WP_258337253.1">
    <property type="nucleotide sequence ID" value="NZ_JAUDEN010000008.1"/>
</dbReference>
<organism evidence="2 3">
    <name type="scientific">Bacteroides gallinaceum</name>
    <dbReference type="NCBI Taxonomy" id="1462571"/>
    <lineage>
        <taxon>Bacteria</taxon>
        <taxon>Pseudomonadati</taxon>
        <taxon>Bacteroidota</taxon>
        <taxon>Bacteroidia</taxon>
        <taxon>Bacteroidales</taxon>
        <taxon>Bacteroidaceae</taxon>
        <taxon>Bacteroides</taxon>
    </lineage>
</organism>
<protein>
    <recommendedName>
        <fullName evidence="4">Ferrichrome ABC transporter substrate-binding protein</fullName>
    </recommendedName>
</protein>
<feature type="region of interest" description="Disordered" evidence="1">
    <location>
        <begin position="69"/>
        <end position="106"/>
    </location>
</feature>
<feature type="compositionally biased region" description="Basic and acidic residues" evidence="1">
    <location>
        <begin position="81"/>
        <end position="99"/>
    </location>
</feature>
<reference evidence="3" key="1">
    <citation type="submission" date="2023-07" db="EMBL/GenBank/DDBJ databases">
        <title>Identification and characterization of horizontal gene transfer across gut microbiota members of farm animals based on homology search.</title>
        <authorList>
            <person name="Schwarzerova J."/>
            <person name="Nykrynova M."/>
            <person name="Jureckova K."/>
            <person name="Cejkova D."/>
            <person name="Rychlik I."/>
        </authorList>
    </citation>
    <scope>NUCLEOTIDE SEQUENCE [LARGE SCALE GENOMIC DNA]</scope>
    <source>
        <strain evidence="3">109_WCHN</strain>
    </source>
</reference>
<dbReference type="EMBL" id="JAUDEN010000008">
    <property type="protein sequence ID" value="MDM8324805.1"/>
    <property type="molecule type" value="Genomic_DNA"/>
</dbReference>
<evidence type="ECO:0000256" key="1">
    <source>
        <dbReference type="SAM" id="MobiDB-lite"/>
    </source>
</evidence>
<evidence type="ECO:0000313" key="3">
    <source>
        <dbReference type="Proteomes" id="UP001169458"/>
    </source>
</evidence>
<dbReference type="Proteomes" id="UP001169458">
    <property type="component" value="Unassembled WGS sequence"/>
</dbReference>